<organism evidence="1">
    <name type="scientific">uncultured Sporomusa sp</name>
    <dbReference type="NCBI Taxonomy" id="307249"/>
    <lineage>
        <taxon>Bacteria</taxon>
        <taxon>Bacillati</taxon>
        <taxon>Bacillota</taxon>
        <taxon>Negativicutes</taxon>
        <taxon>Selenomonadales</taxon>
        <taxon>Sporomusaceae</taxon>
        <taxon>Sporomusa</taxon>
        <taxon>environmental samples</taxon>
    </lineage>
</organism>
<dbReference type="GO" id="GO:0005829">
    <property type="term" value="C:cytosol"/>
    <property type="evidence" value="ECO:0007669"/>
    <property type="project" value="TreeGrafter"/>
</dbReference>
<reference evidence="1" key="1">
    <citation type="submission" date="2016-08" db="EMBL/GenBank/DDBJ databases">
        <authorList>
            <person name="Seilhamer J.J."/>
        </authorList>
    </citation>
    <scope>NUCLEOTIDE SEQUENCE</scope>
    <source>
        <strain evidence="1">86</strain>
    </source>
</reference>
<dbReference type="Gene3D" id="3.40.50.150">
    <property type="entry name" value="Vaccinia Virus protein VP39"/>
    <property type="match status" value="1"/>
</dbReference>
<dbReference type="GO" id="GO:0036307">
    <property type="term" value="F:23S rRNA (adenine(2030)-N(6))-methyltransferase activity"/>
    <property type="evidence" value="ECO:0007669"/>
    <property type="project" value="TreeGrafter"/>
</dbReference>
<accession>A0A212LXF8</accession>
<dbReference type="AlphaFoldDB" id="A0A212LXF8"/>
<proteinExistence type="predicted"/>
<dbReference type="SUPFAM" id="SSF53335">
    <property type="entry name" value="S-adenosyl-L-methionine-dependent methyltransferases"/>
    <property type="match status" value="1"/>
</dbReference>
<dbReference type="Pfam" id="PF04378">
    <property type="entry name" value="RsmJ"/>
    <property type="match status" value="1"/>
</dbReference>
<dbReference type="EMBL" id="FMJE01000005">
    <property type="protein sequence ID" value="SCM82324.1"/>
    <property type="molecule type" value="Genomic_DNA"/>
</dbReference>
<dbReference type="GO" id="GO:0070475">
    <property type="term" value="P:rRNA base methylation"/>
    <property type="evidence" value="ECO:0007669"/>
    <property type="project" value="InterPro"/>
</dbReference>
<dbReference type="PANTHER" id="PTHR37426">
    <property type="entry name" value="RIBOSOMAL RNA LARGE SUBUNIT METHYLTRANSFERASE J"/>
    <property type="match status" value="1"/>
</dbReference>
<gene>
    <name evidence="1" type="ORF">KL86SPO_50095</name>
</gene>
<dbReference type="RefSeq" id="WP_288185010.1">
    <property type="nucleotide sequence ID" value="NZ_LT608335.1"/>
</dbReference>
<dbReference type="InterPro" id="IPR007473">
    <property type="entry name" value="RlmJ"/>
</dbReference>
<dbReference type="PANTHER" id="PTHR37426:SF1">
    <property type="entry name" value="RIBOSOMAL RNA LARGE SUBUNIT METHYLTRANSFERASE J"/>
    <property type="match status" value="1"/>
</dbReference>
<protein>
    <submittedName>
        <fullName evidence="1">Uncharacterized protein</fullName>
    </submittedName>
</protein>
<name>A0A212LXF8_9FIRM</name>
<sequence length="316" mass="36364">MTDKPSSIETPSVLRRYLHDEKAANFHDIWKHFILVEYVRLRANFPMRKITYIDTHAGSFAYRNSNEIQLRSGILNFTSGFDSLPECTYKNIINIYGSKITKDGDNITTYYPGSLAFSSWLLRHNRNKIIGCDINSDMIKKCEKQALLFKKTLKSRIQYDFFIEDGYGVAEEYIKTNREENGLVFIDPPYYPDEKTDWNKSLNLVNIINEVPRWSLVQWYCVYTDDTRSCLGYLNNTMEVLKNNAKFLSAINISLQVRPLSKEYAKTISGILIVNPVIDVSKFSSALIKSGIKEIGDSLSPIDVKWGPKIDIEFIG</sequence>
<dbReference type="InterPro" id="IPR029063">
    <property type="entry name" value="SAM-dependent_MTases_sf"/>
</dbReference>
<evidence type="ECO:0000313" key="1">
    <source>
        <dbReference type="EMBL" id="SCM82324.1"/>
    </source>
</evidence>